<dbReference type="SUPFAM" id="SSF55205">
    <property type="entry name" value="EPT/RTPC-like"/>
    <property type="match status" value="1"/>
</dbReference>
<dbReference type="InterPro" id="IPR013792">
    <property type="entry name" value="RNA3'P_cycl/enolpyr_Trfase_a/b"/>
</dbReference>
<comment type="function">
    <text evidence="7">Catalyzes the transfer of the enolpyruvyl moiety of phosphoenolpyruvate (PEP) to the 5-hydroxyl of shikimate-3-phosphate (S3P) to produce enolpyruvyl shikimate-3-phosphate and inorganic phosphate.</text>
</comment>
<feature type="binding site" evidence="7">
    <location>
        <position position="21"/>
    </location>
    <ligand>
        <name>phosphoenolpyruvate</name>
        <dbReference type="ChEBI" id="CHEBI:58702"/>
    </ligand>
</feature>
<dbReference type="EMBL" id="FNOU01000010">
    <property type="protein sequence ID" value="SDX88938.1"/>
    <property type="molecule type" value="Genomic_DNA"/>
</dbReference>
<feature type="binding site" evidence="7">
    <location>
        <position position="26"/>
    </location>
    <ligand>
        <name>3-phosphoshikimate</name>
        <dbReference type="ChEBI" id="CHEBI:145989"/>
    </ligand>
</feature>
<protein>
    <recommendedName>
        <fullName evidence="7">3-phosphoshikimate 1-carboxyvinyltransferase</fullName>
        <ecNumber evidence="7">2.5.1.19</ecNumber>
    </recommendedName>
    <alternativeName>
        <fullName evidence="7">5-enolpyruvylshikimate-3-phosphate synthase</fullName>
        <shortName evidence="7">EPSP synthase</shortName>
        <shortName evidence="7">EPSPS</shortName>
    </alternativeName>
</protein>
<evidence type="ECO:0000256" key="4">
    <source>
        <dbReference type="ARBA" id="ARBA00022679"/>
    </source>
</evidence>
<feature type="binding site" evidence="7">
    <location>
        <position position="124"/>
    </location>
    <ligand>
        <name>phosphoenolpyruvate</name>
        <dbReference type="ChEBI" id="CHEBI:58702"/>
    </ligand>
</feature>
<dbReference type="GO" id="GO:0008652">
    <property type="term" value="P:amino acid biosynthetic process"/>
    <property type="evidence" value="ECO:0007669"/>
    <property type="project" value="UniProtKB-KW"/>
</dbReference>
<feature type="binding site" evidence="7">
    <location>
        <position position="22"/>
    </location>
    <ligand>
        <name>3-phosphoshikimate</name>
        <dbReference type="ChEBI" id="CHEBI:145989"/>
    </ligand>
</feature>
<dbReference type="InterPro" id="IPR023193">
    <property type="entry name" value="EPSP_synthase_CS"/>
</dbReference>
<feature type="binding site" evidence="7">
    <location>
        <position position="171"/>
    </location>
    <ligand>
        <name>phosphoenolpyruvate</name>
        <dbReference type="ChEBI" id="CHEBI:58702"/>
    </ligand>
</feature>
<dbReference type="EC" id="2.5.1.19" evidence="7"/>
<evidence type="ECO:0000313" key="10">
    <source>
        <dbReference type="Proteomes" id="UP000199652"/>
    </source>
</evidence>
<keyword evidence="7" id="KW-0963">Cytoplasm</keyword>
<dbReference type="InterPro" id="IPR006264">
    <property type="entry name" value="EPSP_synthase"/>
</dbReference>
<feature type="binding site" evidence="7">
    <location>
        <position position="197"/>
    </location>
    <ligand>
        <name>3-phosphoshikimate</name>
        <dbReference type="ChEBI" id="CHEBI:145989"/>
    </ligand>
</feature>
<dbReference type="UniPathway" id="UPA00053">
    <property type="reaction ID" value="UER00089"/>
</dbReference>
<evidence type="ECO:0000259" key="8">
    <source>
        <dbReference type="Pfam" id="PF00275"/>
    </source>
</evidence>
<accession>A0A1H3FEX0</accession>
<feature type="binding site" evidence="7">
    <location>
        <position position="338"/>
    </location>
    <ligand>
        <name>3-phosphoshikimate</name>
        <dbReference type="ChEBI" id="CHEBI:145989"/>
    </ligand>
</feature>
<dbReference type="GO" id="GO:0009073">
    <property type="term" value="P:aromatic amino acid family biosynthetic process"/>
    <property type="evidence" value="ECO:0007669"/>
    <property type="project" value="UniProtKB-KW"/>
</dbReference>
<feature type="domain" description="Enolpyruvate transferase" evidence="8">
    <location>
        <begin position="13"/>
        <end position="419"/>
    </location>
</feature>
<feature type="binding site" evidence="7">
    <location>
        <position position="171"/>
    </location>
    <ligand>
        <name>3-phosphoshikimate</name>
        <dbReference type="ChEBI" id="CHEBI:145989"/>
    </ligand>
</feature>
<dbReference type="Pfam" id="PF00275">
    <property type="entry name" value="EPSP_synthase"/>
    <property type="match status" value="1"/>
</dbReference>
<dbReference type="RefSeq" id="WP_090245011.1">
    <property type="nucleotide sequence ID" value="NZ_FNOU01000010.1"/>
</dbReference>
<dbReference type="GO" id="GO:0005737">
    <property type="term" value="C:cytoplasm"/>
    <property type="evidence" value="ECO:0007669"/>
    <property type="project" value="UniProtKB-SubCell"/>
</dbReference>
<feature type="binding site" evidence="7">
    <location>
        <position position="384"/>
    </location>
    <ligand>
        <name>phosphoenolpyruvate</name>
        <dbReference type="ChEBI" id="CHEBI:58702"/>
    </ligand>
</feature>
<dbReference type="HAMAP" id="MF_00210">
    <property type="entry name" value="EPSP_synth"/>
    <property type="match status" value="1"/>
</dbReference>
<keyword evidence="5 7" id="KW-0057">Aromatic amino acid biosynthesis</keyword>
<evidence type="ECO:0000256" key="5">
    <source>
        <dbReference type="ARBA" id="ARBA00023141"/>
    </source>
</evidence>
<proteinExistence type="inferred from homology"/>
<keyword evidence="4 7" id="KW-0808">Transferase</keyword>
<dbReference type="GO" id="GO:0009423">
    <property type="term" value="P:chorismate biosynthetic process"/>
    <property type="evidence" value="ECO:0007669"/>
    <property type="project" value="UniProtKB-UniRule"/>
</dbReference>
<evidence type="ECO:0000313" key="9">
    <source>
        <dbReference type="EMBL" id="SDX88938.1"/>
    </source>
</evidence>
<evidence type="ECO:0000256" key="7">
    <source>
        <dbReference type="HAMAP-Rule" id="MF_00210"/>
    </source>
</evidence>
<dbReference type="STRING" id="1528.SAMN04488579_11013"/>
<reference evidence="10" key="1">
    <citation type="submission" date="2016-10" db="EMBL/GenBank/DDBJ databases">
        <authorList>
            <person name="Varghese N."/>
            <person name="Submissions S."/>
        </authorList>
    </citation>
    <scope>NUCLEOTIDE SEQUENCE [LARGE SCALE GENOMIC DNA]</scope>
    <source>
        <strain evidence="10">VPI 5359</strain>
    </source>
</reference>
<feature type="binding site" evidence="7">
    <location>
        <position position="21"/>
    </location>
    <ligand>
        <name>3-phosphoshikimate</name>
        <dbReference type="ChEBI" id="CHEBI:145989"/>
    </ligand>
</feature>
<evidence type="ECO:0000256" key="6">
    <source>
        <dbReference type="ARBA" id="ARBA00044633"/>
    </source>
</evidence>
<feature type="active site" description="Proton acceptor" evidence="7">
    <location>
        <position position="311"/>
    </location>
</feature>
<comment type="similarity">
    <text evidence="2 7">Belongs to the EPSP synthase family.</text>
</comment>
<dbReference type="InterPro" id="IPR001986">
    <property type="entry name" value="Enolpyruvate_Tfrase_dom"/>
</dbReference>
<dbReference type="Gene3D" id="3.65.10.10">
    <property type="entry name" value="Enolpyruvate transferase domain"/>
    <property type="match status" value="2"/>
</dbReference>
<organism evidence="9 10">
    <name type="scientific">Eubacterium barkeri</name>
    <name type="common">Clostridium barkeri</name>
    <dbReference type="NCBI Taxonomy" id="1528"/>
    <lineage>
        <taxon>Bacteria</taxon>
        <taxon>Bacillati</taxon>
        <taxon>Bacillota</taxon>
        <taxon>Clostridia</taxon>
        <taxon>Eubacteriales</taxon>
        <taxon>Eubacteriaceae</taxon>
        <taxon>Eubacterium</taxon>
    </lineage>
</organism>
<dbReference type="AlphaFoldDB" id="A0A1H3FEX0"/>
<comment type="subunit">
    <text evidence="7">Monomer.</text>
</comment>
<name>A0A1H3FEX0_EUBBA</name>
<sequence length="433" mass="46693">MKAQKIISQKPGGCIVIPPSKSVSHRMVMGAALAEGTSVLRNVQLSEDIQATCQAMESLGAIITIEEEGPHRVTLTITGAFEPNAAGKTFDCNESGSTLRFLIPLLALNAQDTRVVGKGRLAERPLEPYFEMFKIQGIPYTLEEEGKTLPLRFSGQLCPGVFKVRGDISSQFITGLLYALPLLPGESTIEVTTPLESIPYVDITLEVLKRFGITIHHEDYQRFTISGNQHFRAGDFRVEGDYSQAAFWLVAGILGKGLTALDLPQDSCQGDRAILEIITQMGGQITWKDGGVIVTPGATRGTTIDVAQCPDLVPVLAVLAALSEGETRILGGERLRYKESDRLSAVRAVLSTLGAAVRETPDGLIIKGVSRLHGGQVDSFNDHRIAMATAVASVACDGDIILTRPDCVKKSYPEFWEVWNEKGGVASGIDLGE</sequence>
<feature type="binding site" evidence="7">
    <location>
        <position position="311"/>
    </location>
    <ligand>
        <name>3-phosphoshikimate</name>
        <dbReference type="ChEBI" id="CHEBI:145989"/>
    </ligand>
</feature>
<evidence type="ECO:0000256" key="2">
    <source>
        <dbReference type="ARBA" id="ARBA00009948"/>
    </source>
</evidence>
<dbReference type="NCBIfam" id="TIGR01356">
    <property type="entry name" value="aroA"/>
    <property type="match status" value="1"/>
</dbReference>
<dbReference type="PANTHER" id="PTHR21090">
    <property type="entry name" value="AROM/DEHYDROQUINATE SYNTHASE"/>
    <property type="match status" value="1"/>
</dbReference>
<feature type="binding site" evidence="7">
    <location>
        <position position="96"/>
    </location>
    <ligand>
        <name>phosphoenolpyruvate</name>
        <dbReference type="ChEBI" id="CHEBI:58702"/>
    </ligand>
</feature>
<dbReference type="InterPro" id="IPR036968">
    <property type="entry name" value="Enolpyruvate_Tfrase_sf"/>
</dbReference>
<dbReference type="PANTHER" id="PTHR21090:SF5">
    <property type="entry name" value="PENTAFUNCTIONAL AROM POLYPEPTIDE"/>
    <property type="match status" value="1"/>
</dbReference>
<feature type="binding site" evidence="7">
    <location>
        <position position="170"/>
    </location>
    <ligand>
        <name>3-phosphoshikimate</name>
        <dbReference type="ChEBI" id="CHEBI:145989"/>
    </ligand>
</feature>
<comment type="subcellular location">
    <subcellularLocation>
        <location evidence="7">Cytoplasm</location>
    </subcellularLocation>
</comment>
<gene>
    <name evidence="7" type="primary">aroA</name>
    <name evidence="9" type="ORF">SAMN04488579_11013</name>
</gene>
<comment type="pathway">
    <text evidence="1 7">Metabolic intermediate biosynthesis; chorismate biosynthesis; chorismate from D-erythrose 4-phosphate and phosphoenolpyruvate: step 6/7.</text>
</comment>
<evidence type="ECO:0000256" key="1">
    <source>
        <dbReference type="ARBA" id="ARBA00004811"/>
    </source>
</evidence>
<dbReference type="PIRSF" id="PIRSF000505">
    <property type="entry name" value="EPSPS"/>
    <property type="match status" value="1"/>
</dbReference>
<comment type="caution">
    <text evidence="7">Lacks conserved residue(s) required for the propagation of feature annotation.</text>
</comment>
<dbReference type="GO" id="GO:0003866">
    <property type="term" value="F:3-phosphoshikimate 1-carboxyvinyltransferase activity"/>
    <property type="evidence" value="ECO:0007669"/>
    <property type="project" value="UniProtKB-UniRule"/>
</dbReference>
<dbReference type="PROSITE" id="PS00885">
    <property type="entry name" value="EPSP_SYNTHASE_2"/>
    <property type="match status" value="1"/>
</dbReference>
<feature type="binding site" evidence="7">
    <location>
        <position position="342"/>
    </location>
    <ligand>
        <name>phosphoenolpyruvate</name>
        <dbReference type="ChEBI" id="CHEBI:58702"/>
    </ligand>
</feature>
<keyword evidence="10" id="KW-1185">Reference proteome</keyword>
<feature type="binding site" evidence="7">
    <location>
        <position position="410"/>
    </location>
    <ligand>
        <name>phosphoenolpyruvate</name>
        <dbReference type="ChEBI" id="CHEBI:58702"/>
    </ligand>
</feature>
<dbReference type="OrthoDB" id="9809920at2"/>
<evidence type="ECO:0000256" key="3">
    <source>
        <dbReference type="ARBA" id="ARBA00022605"/>
    </source>
</evidence>
<feature type="binding site" evidence="7">
    <location>
        <position position="169"/>
    </location>
    <ligand>
        <name>3-phosphoshikimate</name>
        <dbReference type="ChEBI" id="CHEBI:145989"/>
    </ligand>
</feature>
<comment type="catalytic activity">
    <reaction evidence="6">
        <text>3-phosphoshikimate + phosphoenolpyruvate = 5-O-(1-carboxyvinyl)-3-phosphoshikimate + phosphate</text>
        <dbReference type="Rhea" id="RHEA:21256"/>
        <dbReference type="ChEBI" id="CHEBI:43474"/>
        <dbReference type="ChEBI" id="CHEBI:57701"/>
        <dbReference type="ChEBI" id="CHEBI:58702"/>
        <dbReference type="ChEBI" id="CHEBI:145989"/>
        <dbReference type="EC" id="2.5.1.19"/>
    </reaction>
    <physiologicalReaction direction="left-to-right" evidence="6">
        <dbReference type="Rhea" id="RHEA:21257"/>
    </physiologicalReaction>
</comment>
<keyword evidence="3 7" id="KW-0028">Amino-acid biosynthesis</keyword>
<dbReference type="Proteomes" id="UP000199652">
    <property type="component" value="Unassembled WGS sequence"/>
</dbReference>
<dbReference type="CDD" id="cd01556">
    <property type="entry name" value="EPSP_synthase"/>
    <property type="match status" value="1"/>
</dbReference>